<feature type="compositionally biased region" description="Low complexity" evidence="1">
    <location>
        <begin position="1"/>
        <end position="10"/>
    </location>
</feature>
<organism evidence="2 3">
    <name type="scientific">Sphaerulina musiva (strain SO2202)</name>
    <name type="common">Poplar stem canker fungus</name>
    <name type="synonym">Septoria musiva</name>
    <dbReference type="NCBI Taxonomy" id="692275"/>
    <lineage>
        <taxon>Eukaryota</taxon>
        <taxon>Fungi</taxon>
        <taxon>Dikarya</taxon>
        <taxon>Ascomycota</taxon>
        <taxon>Pezizomycotina</taxon>
        <taxon>Dothideomycetes</taxon>
        <taxon>Dothideomycetidae</taxon>
        <taxon>Mycosphaerellales</taxon>
        <taxon>Mycosphaerellaceae</taxon>
        <taxon>Sphaerulina</taxon>
    </lineage>
</organism>
<dbReference type="GeneID" id="27898068"/>
<feature type="compositionally biased region" description="Low complexity" evidence="1">
    <location>
        <begin position="554"/>
        <end position="567"/>
    </location>
</feature>
<sequence length="589" mass="65686">MPPPSSSSTSKPKRKLPASNPLAIRSILSHIDSHLTNNNNNPKGLPPLIHTKSQALAHLAHLAFTEKFPYTGNKAAAAGGKNKSAEAGGGTGGEKFHTAKTLWDAMGYVVRSYKKEEFRNLRGREATLRIFGEGGRMLEGEYLGRIGYEVRGGEEGEEGKGRWEGEEEGGKGRGDDDDDDEGLVQKGGEIQGGKKRWGGEREEMGSKRKKLLRRGGRIIPPLGLGDNGRMRRQSCLLPSCGDSTTLEQQQHQHCTEEQVGNSKESSRKMVVYEPVVNDPPSKKNEKKKKKKEKLDLLLPPPSPSHLDSELQHHLHLLRATISDFSTFLTETKPATPQPTTISTNDRQPLPLANGKISSNLKTLYRNIFQDNNGFWRDAFEDFVVGMKKKKEQEGKKKKKEKEEITPSTTIIQAMIWTFLELELWRILMEHFTFFSSSSSFPSKTIIPPQQLQTIHTQALILQAEMSKKAPSTMMISSEKSSSSSSYYRFFKHSHGSIAYCRRFFPADDGHHHHHHHLDQENKKNNNNPSEEEEEEERDIEKVAFTISPRIERVSSSSSSSSSSPSLSGEKTTVVIEPAVIALLGRSGDG</sequence>
<reference evidence="2 3" key="1">
    <citation type="journal article" date="2012" name="PLoS Pathog.">
        <title>Diverse lifestyles and strategies of plant pathogenesis encoded in the genomes of eighteen Dothideomycetes fungi.</title>
        <authorList>
            <person name="Ohm R.A."/>
            <person name="Feau N."/>
            <person name="Henrissat B."/>
            <person name="Schoch C.L."/>
            <person name="Horwitz B.A."/>
            <person name="Barry K.W."/>
            <person name="Condon B.J."/>
            <person name="Copeland A.C."/>
            <person name="Dhillon B."/>
            <person name="Glaser F."/>
            <person name="Hesse C.N."/>
            <person name="Kosti I."/>
            <person name="LaButti K."/>
            <person name="Lindquist E.A."/>
            <person name="Lucas S."/>
            <person name="Salamov A.A."/>
            <person name="Bradshaw R.E."/>
            <person name="Ciuffetti L."/>
            <person name="Hamelin R.C."/>
            <person name="Kema G.H.J."/>
            <person name="Lawrence C."/>
            <person name="Scott J.A."/>
            <person name="Spatafora J.W."/>
            <person name="Turgeon B.G."/>
            <person name="de Wit P.J.G.M."/>
            <person name="Zhong S."/>
            <person name="Goodwin S.B."/>
            <person name="Grigoriev I.V."/>
        </authorList>
    </citation>
    <scope>NUCLEOTIDE SEQUENCE [LARGE SCALE GENOMIC DNA]</scope>
    <source>
        <strain evidence="2 3">SO2202</strain>
    </source>
</reference>
<feature type="region of interest" description="Disordered" evidence="1">
    <location>
        <begin position="272"/>
        <end position="307"/>
    </location>
</feature>
<feature type="compositionally biased region" description="Basic and acidic residues" evidence="1">
    <location>
        <begin position="153"/>
        <end position="174"/>
    </location>
</feature>
<dbReference type="EMBL" id="KB456271">
    <property type="protein sequence ID" value="EMF08361.1"/>
    <property type="molecule type" value="Genomic_DNA"/>
</dbReference>
<dbReference type="AlphaFoldDB" id="M3CXH1"/>
<evidence type="ECO:0000313" key="3">
    <source>
        <dbReference type="Proteomes" id="UP000016931"/>
    </source>
</evidence>
<protein>
    <submittedName>
        <fullName evidence="2">Uncharacterized protein</fullName>
    </submittedName>
</protein>
<proteinExistence type="predicted"/>
<feature type="compositionally biased region" description="Polar residues" evidence="1">
    <location>
        <begin position="332"/>
        <end position="346"/>
    </location>
</feature>
<name>M3CXH1_SPHMS</name>
<dbReference type="RefSeq" id="XP_016756482.1">
    <property type="nucleotide sequence ID" value="XM_016900931.1"/>
</dbReference>
<gene>
    <name evidence="2" type="ORF">SEPMUDRAFT_111715</name>
</gene>
<accession>M3CXH1</accession>
<dbReference type="Proteomes" id="UP000016931">
    <property type="component" value="Unassembled WGS sequence"/>
</dbReference>
<keyword evidence="3" id="KW-1185">Reference proteome</keyword>
<feature type="compositionally biased region" description="Basic and acidic residues" evidence="1">
    <location>
        <begin position="197"/>
        <end position="206"/>
    </location>
</feature>
<evidence type="ECO:0000313" key="2">
    <source>
        <dbReference type="EMBL" id="EMF08361.1"/>
    </source>
</evidence>
<feature type="region of interest" description="Disordered" evidence="1">
    <location>
        <begin position="1"/>
        <end position="20"/>
    </location>
</feature>
<feature type="region of interest" description="Disordered" evidence="1">
    <location>
        <begin position="332"/>
        <end position="352"/>
    </location>
</feature>
<feature type="region of interest" description="Disordered" evidence="1">
    <location>
        <begin position="248"/>
        <end position="267"/>
    </location>
</feature>
<feature type="region of interest" description="Disordered" evidence="1">
    <location>
        <begin position="153"/>
        <end position="230"/>
    </location>
</feature>
<evidence type="ECO:0000256" key="1">
    <source>
        <dbReference type="SAM" id="MobiDB-lite"/>
    </source>
</evidence>
<feature type="region of interest" description="Disordered" evidence="1">
    <location>
        <begin position="510"/>
        <end position="571"/>
    </location>
</feature>
<feature type="compositionally biased region" description="Basic residues" evidence="1">
    <location>
        <begin position="207"/>
        <end position="216"/>
    </location>
</feature>
<dbReference type="HOGENOM" id="CLU_463196_0_0_1"/>